<dbReference type="InterPro" id="IPR036914">
    <property type="entry name" value="MGS-like_dom_sf"/>
</dbReference>
<evidence type="ECO:0000313" key="13">
    <source>
        <dbReference type="Proteomes" id="UP000708298"/>
    </source>
</evidence>
<dbReference type="PANTHER" id="PTHR11692">
    <property type="entry name" value="BIFUNCTIONAL PURINE BIOSYNTHESIS PROTEIN PURH"/>
    <property type="match status" value="1"/>
</dbReference>
<dbReference type="GO" id="GO:0004643">
    <property type="term" value="F:phosphoribosylaminoimidazolecarboxamide formyltransferase activity"/>
    <property type="evidence" value="ECO:0007669"/>
    <property type="project" value="UniProtKB-UniRule"/>
</dbReference>
<keyword evidence="5 10" id="KW-0658">Purine biosynthesis</keyword>
<dbReference type="NCBIfam" id="NF002049">
    <property type="entry name" value="PRK00881.1"/>
    <property type="match status" value="1"/>
</dbReference>
<protein>
    <recommendedName>
        <fullName evidence="10">Bifunctional purine biosynthesis protein PurH</fullName>
    </recommendedName>
    <domain>
        <recommendedName>
            <fullName evidence="10">Phosphoribosylaminoimidazolecarboxamide formyltransferase</fullName>
            <ecNumber evidence="10">2.1.2.3</ecNumber>
        </recommendedName>
        <alternativeName>
            <fullName evidence="10">AICAR transformylase</fullName>
        </alternativeName>
    </domain>
    <domain>
        <recommendedName>
            <fullName evidence="10">IMP cyclohydrolase</fullName>
            <ecNumber evidence="10">3.5.4.10</ecNumber>
        </recommendedName>
        <alternativeName>
            <fullName evidence="10">ATIC</fullName>
        </alternativeName>
        <alternativeName>
            <fullName evidence="10">IMP synthase</fullName>
        </alternativeName>
        <alternativeName>
            <fullName evidence="10">Inosinicase</fullName>
        </alternativeName>
    </domain>
</protein>
<gene>
    <name evidence="10 12" type="primary">purH</name>
    <name evidence="12" type="ORF">ASILVAE211_01765</name>
</gene>
<dbReference type="PROSITE" id="PS51855">
    <property type="entry name" value="MGS"/>
    <property type="match status" value="1"/>
</dbReference>
<dbReference type="InterPro" id="IPR016193">
    <property type="entry name" value="Cytidine_deaminase-like"/>
</dbReference>
<dbReference type="EC" id="3.5.4.10" evidence="10"/>
<keyword evidence="13" id="KW-1185">Reference proteome</keyword>
<comment type="pathway">
    <text evidence="1 10">Purine metabolism; IMP biosynthesis via de novo pathway; IMP from 5-formamido-1-(5-phospho-D-ribosyl)imidazole-4-carboxamide: step 1/1.</text>
</comment>
<dbReference type="Proteomes" id="UP000708298">
    <property type="component" value="Unassembled WGS sequence"/>
</dbReference>
<keyword evidence="4 10" id="KW-0808">Transferase</keyword>
<organism evidence="12 13">
    <name type="scientific">Acidisoma silvae</name>
    <dbReference type="NCBI Taxonomy" id="2802396"/>
    <lineage>
        <taxon>Bacteria</taxon>
        <taxon>Pseudomonadati</taxon>
        <taxon>Pseudomonadota</taxon>
        <taxon>Alphaproteobacteria</taxon>
        <taxon>Acetobacterales</taxon>
        <taxon>Acidocellaceae</taxon>
        <taxon>Acidisoma</taxon>
    </lineage>
</organism>
<dbReference type="NCBIfam" id="TIGR00355">
    <property type="entry name" value="purH"/>
    <property type="match status" value="1"/>
</dbReference>
<evidence type="ECO:0000256" key="9">
    <source>
        <dbReference type="ARBA" id="ARBA00050687"/>
    </source>
</evidence>
<comment type="catalytic activity">
    <reaction evidence="8 10">
        <text>(6R)-10-formyltetrahydrofolate + 5-amino-1-(5-phospho-beta-D-ribosyl)imidazole-4-carboxamide = 5-formamido-1-(5-phospho-D-ribosyl)imidazole-4-carboxamide + (6S)-5,6,7,8-tetrahydrofolate</text>
        <dbReference type="Rhea" id="RHEA:22192"/>
        <dbReference type="ChEBI" id="CHEBI:57453"/>
        <dbReference type="ChEBI" id="CHEBI:58467"/>
        <dbReference type="ChEBI" id="CHEBI:58475"/>
        <dbReference type="ChEBI" id="CHEBI:195366"/>
        <dbReference type="EC" id="2.1.2.3"/>
    </reaction>
</comment>
<dbReference type="InterPro" id="IPR002695">
    <property type="entry name" value="PurH-like"/>
</dbReference>
<dbReference type="EMBL" id="JAESVB010000001">
    <property type="protein sequence ID" value="MCB8873892.1"/>
    <property type="molecule type" value="Genomic_DNA"/>
</dbReference>
<comment type="similarity">
    <text evidence="3 10">Belongs to the PurH family.</text>
</comment>
<dbReference type="FunFam" id="3.40.140.20:FF:000001">
    <property type="entry name" value="Bifunctional purine biosynthesis protein PurH"/>
    <property type="match status" value="1"/>
</dbReference>
<dbReference type="CDD" id="cd01421">
    <property type="entry name" value="IMPCH"/>
    <property type="match status" value="1"/>
</dbReference>
<dbReference type="Pfam" id="PF02142">
    <property type="entry name" value="MGS"/>
    <property type="match status" value="1"/>
</dbReference>
<dbReference type="SUPFAM" id="SSF53927">
    <property type="entry name" value="Cytidine deaminase-like"/>
    <property type="match status" value="1"/>
</dbReference>
<keyword evidence="7 10" id="KW-0511">Multifunctional enzyme</keyword>
<evidence type="ECO:0000256" key="1">
    <source>
        <dbReference type="ARBA" id="ARBA00004844"/>
    </source>
</evidence>
<evidence type="ECO:0000256" key="10">
    <source>
        <dbReference type="HAMAP-Rule" id="MF_00139"/>
    </source>
</evidence>
<dbReference type="Gene3D" id="3.40.140.20">
    <property type="match status" value="2"/>
</dbReference>
<dbReference type="GO" id="GO:0006189">
    <property type="term" value="P:'de novo' IMP biosynthetic process"/>
    <property type="evidence" value="ECO:0007669"/>
    <property type="project" value="UniProtKB-UniRule"/>
</dbReference>
<dbReference type="AlphaFoldDB" id="A0A963YNB3"/>
<dbReference type="SMART" id="SM00851">
    <property type="entry name" value="MGS"/>
    <property type="match status" value="1"/>
</dbReference>
<dbReference type="Pfam" id="PF01808">
    <property type="entry name" value="AICARFT_IMPCHas"/>
    <property type="match status" value="1"/>
</dbReference>
<dbReference type="GO" id="GO:0003937">
    <property type="term" value="F:IMP cyclohydrolase activity"/>
    <property type="evidence" value="ECO:0007669"/>
    <property type="project" value="UniProtKB-UniRule"/>
</dbReference>
<evidence type="ECO:0000313" key="12">
    <source>
        <dbReference type="EMBL" id="MCB8873892.1"/>
    </source>
</evidence>
<comment type="pathway">
    <text evidence="2 10">Purine metabolism; IMP biosynthesis via de novo pathway; 5-formamido-1-(5-phospho-D-ribosyl)imidazole-4-carboxamide from 5-amino-1-(5-phospho-D-ribosyl)imidazole-4-carboxamide (10-formyl THF route): step 1/1.</text>
</comment>
<evidence type="ECO:0000256" key="2">
    <source>
        <dbReference type="ARBA" id="ARBA00004954"/>
    </source>
</evidence>
<keyword evidence="6 10" id="KW-0378">Hydrolase</keyword>
<dbReference type="GO" id="GO:0005829">
    <property type="term" value="C:cytosol"/>
    <property type="evidence" value="ECO:0007669"/>
    <property type="project" value="TreeGrafter"/>
</dbReference>
<evidence type="ECO:0000256" key="3">
    <source>
        <dbReference type="ARBA" id="ARBA00007667"/>
    </source>
</evidence>
<evidence type="ECO:0000256" key="4">
    <source>
        <dbReference type="ARBA" id="ARBA00022679"/>
    </source>
</evidence>
<dbReference type="SMART" id="SM00798">
    <property type="entry name" value="AICARFT_IMPCHas"/>
    <property type="match status" value="1"/>
</dbReference>
<evidence type="ECO:0000256" key="7">
    <source>
        <dbReference type="ARBA" id="ARBA00023268"/>
    </source>
</evidence>
<sequence length="525" mass="55269">MSDHALIPVRRALISVSDKTGLIPFAQALAKAGAEILSTGGTAKAIRDAGIPVKDVSDHTGFPEIMDGRVKTLVPQIHGGILARRDLPEHLAAMEEHKIAPIDLVCVNLYPFEETVARKADAETTIENIDIGGPAMIRAAAKNHDFVAILTDPAQYAEVETALAAGGTDITLRRRLAGQAYARTAAYDSAIATWFADERGEAFPDRLAISGRRRQTLRYGENPHQQAAFYVTDDRAGVATAKQVQGKELSYNNLNDTDAAFECVAEFDEPTVVIVKHANPCGIATGASMAEAWDRALACDPVSAFGGIVALNRTLDEATAKRISAIFTEVIVAPDATPEAEAVLAAKKNLRLLLTGGLPDPSAQAPSFRSLAGGFLVQGRDAGRITLADLKVVTKRTPTEQELTDLLFAFRVAKHVKSNAIIYAKAGATVGIGAGQMSRVDSARIAAWKAGEAAKAAGLAEALTIGSVAASDAFFPFADGLETIIAAGATAVIQPGGSMRDNEVIAAADAAGIAMVMTGMRHFRH</sequence>
<evidence type="ECO:0000256" key="6">
    <source>
        <dbReference type="ARBA" id="ARBA00022801"/>
    </source>
</evidence>
<feature type="domain" description="MGS-like" evidence="11">
    <location>
        <begin position="1"/>
        <end position="151"/>
    </location>
</feature>
<dbReference type="EC" id="2.1.2.3" evidence="10"/>
<comment type="caution">
    <text evidence="12">The sequence shown here is derived from an EMBL/GenBank/DDBJ whole genome shotgun (WGS) entry which is preliminary data.</text>
</comment>
<dbReference type="RefSeq" id="WP_227319557.1">
    <property type="nucleotide sequence ID" value="NZ_JAESVB010000001.1"/>
</dbReference>
<dbReference type="FunFam" id="3.40.140.20:FF:000002">
    <property type="entry name" value="Bifunctional purine biosynthesis protein PurH"/>
    <property type="match status" value="1"/>
</dbReference>
<comment type="domain">
    <text evidence="10">The IMP cyclohydrolase activity resides in the N-terminal region.</text>
</comment>
<dbReference type="SUPFAM" id="SSF52335">
    <property type="entry name" value="Methylglyoxal synthase-like"/>
    <property type="match status" value="1"/>
</dbReference>
<evidence type="ECO:0000256" key="8">
    <source>
        <dbReference type="ARBA" id="ARBA00050488"/>
    </source>
</evidence>
<dbReference type="FunFam" id="3.40.50.1380:FF:000001">
    <property type="entry name" value="Bifunctional purine biosynthesis protein PurH"/>
    <property type="match status" value="1"/>
</dbReference>
<proteinExistence type="inferred from homology"/>
<dbReference type="PANTHER" id="PTHR11692:SF0">
    <property type="entry name" value="BIFUNCTIONAL PURINE BIOSYNTHESIS PROTEIN ATIC"/>
    <property type="match status" value="1"/>
</dbReference>
<comment type="catalytic activity">
    <reaction evidence="9 10">
        <text>IMP + H2O = 5-formamido-1-(5-phospho-D-ribosyl)imidazole-4-carboxamide</text>
        <dbReference type="Rhea" id="RHEA:18445"/>
        <dbReference type="ChEBI" id="CHEBI:15377"/>
        <dbReference type="ChEBI" id="CHEBI:58053"/>
        <dbReference type="ChEBI" id="CHEBI:58467"/>
        <dbReference type="EC" id="3.5.4.10"/>
    </reaction>
</comment>
<name>A0A963YNB3_9PROT</name>
<dbReference type="HAMAP" id="MF_00139">
    <property type="entry name" value="PurH"/>
    <property type="match status" value="1"/>
</dbReference>
<evidence type="ECO:0000259" key="11">
    <source>
        <dbReference type="PROSITE" id="PS51855"/>
    </source>
</evidence>
<dbReference type="Gene3D" id="3.40.50.1380">
    <property type="entry name" value="Methylglyoxal synthase-like domain"/>
    <property type="match status" value="1"/>
</dbReference>
<reference evidence="12" key="1">
    <citation type="journal article" date="2021" name="Microorganisms">
        <title>Acidisoma silvae sp. nov. and Acidisomacellulosilytica sp. nov., Two Acidophilic Bacteria Isolated from Decaying Wood, Hydrolyzing Cellulose and Producing Poly-3-hydroxybutyrate.</title>
        <authorList>
            <person name="Mieszkin S."/>
            <person name="Pouder E."/>
            <person name="Uroz S."/>
            <person name="Simon-Colin C."/>
            <person name="Alain K."/>
        </authorList>
    </citation>
    <scope>NUCLEOTIDE SEQUENCE</scope>
    <source>
        <strain evidence="12">HW T2.11</strain>
    </source>
</reference>
<accession>A0A963YNB3</accession>
<dbReference type="InterPro" id="IPR024051">
    <property type="entry name" value="AICAR_Tfase_dup_dom_sf"/>
</dbReference>
<reference evidence="12" key="2">
    <citation type="submission" date="2021-01" db="EMBL/GenBank/DDBJ databases">
        <authorList>
            <person name="Mieszkin S."/>
            <person name="Pouder E."/>
            <person name="Alain K."/>
        </authorList>
    </citation>
    <scope>NUCLEOTIDE SEQUENCE</scope>
    <source>
        <strain evidence="12">HW T2.11</strain>
    </source>
</reference>
<dbReference type="PIRSF" id="PIRSF000414">
    <property type="entry name" value="AICARFT_IMPCHas"/>
    <property type="match status" value="1"/>
</dbReference>
<evidence type="ECO:0000256" key="5">
    <source>
        <dbReference type="ARBA" id="ARBA00022755"/>
    </source>
</evidence>
<dbReference type="InterPro" id="IPR011607">
    <property type="entry name" value="MGS-like_dom"/>
</dbReference>